<organism evidence="2">
    <name type="scientific">Lepeophtheirus salmonis</name>
    <name type="common">Salmon louse</name>
    <name type="synonym">Caligus salmonis</name>
    <dbReference type="NCBI Taxonomy" id="72036"/>
    <lineage>
        <taxon>Eukaryota</taxon>
        <taxon>Metazoa</taxon>
        <taxon>Ecdysozoa</taxon>
        <taxon>Arthropoda</taxon>
        <taxon>Crustacea</taxon>
        <taxon>Multicrustacea</taxon>
        <taxon>Hexanauplia</taxon>
        <taxon>Copepoda</taxon>
        <taxon>Siphonostomatoida</taxon>
        <taxon>Caligidae</taxon>
        <taxon>Lepeophtheirus</taxon>
    </lineage>
</organism>
<sequence length="120" mass="13904">MFYGEEKVHLSADIVINEQHEQYVAVEYLNTINVSVIPPHILRLKIEMAVLLIRDIDQVNNLCNGTRLIIIRFQPRILDCEIASSGNAKQRVFIPRIPFIPSHKKFSMEFKRVEFLVISA</sequence>
<dbReference type="Pfam" id="PF21530">
    <property type="entry name" value="Pif1_2B_dom"/>
    <property type="match status" value="1"/>
</dbReference>
<feature type="domain" description="DNA helicase Pif1-like 2B" evidence="1">
    <location>
        <begin position="27"/>
        <end position="73"/>
    </location>
</feature>
<evidence type="ECO:0000259" key="1">
    <source>
        <dbReference type="Pfam" id="PF21530"/>
    </source>
</evidence>
<dbReference type="PANTHER" id="PTHR10492">
    <property type="match status" value="1"/>
</dbReference>
<dbReference type="InterPro" id="IPR049163">
    <property type="entry name" value="Pif1-like_2B_dom"/>
</dbReference>
<evidence type="ECO:0000313" key="2">
    <source>
        <dbReference type="EMBL" id="CDW48992.1"/>
    </source>
</evidence>
<feature type="non-terminal residue" evidence="2">
    <location>
        <position position="120"/>
    </location>
</feature>
<dbReference type="PANTHER" id="PTHR10492:SF94">
    <property type="entry name" value="ATP-DEPENDENT DNA HELICASE"/>
    <property type="match status" value="1"/>
</dbReference>
<dbReference type="EMBL" id="HACA01031631">
    <property type="protein sequence ID" value="CDW48992.1"/>
    <property type="molecule type" value="Transcribed_RNA"/>
</dbReference>
<name>A0A0K2VFN7_LEPSM</name>
<proteinExistence type="predicted"/>
<accession>A0A0K2VFN7</accession>
<dbReference type="AlphaFoldDB" id="A0A0K2VFN7"/>
<protein>
    <recommendedName>
        <fullName evidence="1">DNA helicase Pif1-like 2B domain-containing protein</fullName>
    </recommendedName>
</protein>
<reference evidence="2" key="1">
    <citation type="submission" date="2014-05" db="EMBL/GenBank/DDBJ databases">
        <authorList>
            <person name="Chronopoulou M."/>
        </authorList>
    </citation>
    <scope>NUCLEOTIDE SEQUENCE</scope>
    <source>
        <tissue evidence="2">Whole organism</tissue>
    </source>
</reference>